<protein>
    <submittedName>
        <fullName evidence="1">Transposase, mutator type</fullName>
    </submittedName>
</protein>
<proteinExistence type="predicted"/>
<evidence type="ECO:0000313" key="2">
    <source>
        <dbReference type="Proteomes" id="UP000008841"/>
    </source>
</evidence>
<organism evidence="1 2">
    <name type="scientific">Chlorobium limicola (strain DSM 245 / NBRC 103803 / 6330)</name>
    <dbReference type="NCBI Taxonomy" id="290315"/>
    <lineage>
        <taxon>Bacteria</taxon>
        <taxon>Pseudomonadati</taxon>
        <taxon>Chlorobiota</taxon>
        <taxon>Chlorobiia</taxon>
        <taxon>Chlorobiales</taxon>
        <taxon>Chlorobiaceae</taxon>
        <taxon>Chlorobium/Pelodictyon group</taxon>
        <taxon>Chlorobium</taxon>
    </lineage>
</organism>
<dbReference type="RefSeq" id="WP_012466671.1">
    <property type="nucleotide sequence ID" value="NC_010803.1"/>
</dbReference>
<name>B3EEI8_CHLL2</name>
<evidence type="ECO:0000313" key="1">
    <source>
        <dbReference type="EMBL" id="ACD90798.1"/>
    </source>
</evidence>
<gene>
    <name evidence="1" type="ordered locus">Clim_1757</name>
</gene>
<dbReference type="AlphaFoldDB" id="B3EEI8"/>
<dbReference type="HOGENOM" id="CLU_3267593_0_0_10"/>
<dbReference type="EMBL" id="CP001097">
    <property type="protein sequence ID" value="ACD90798.1"/>
    <property type="molecule type" value="Genomic_DNA"/>
</dbReference>
<reference evidence="1 2" key="1">
    <citation type="submission" date="2008-05" db="EMBL/GenBank/DDBJ databases">
        <title>Complete sequence of Chlorobium limicola DSM 245.</title>
        <authorList>
            <consortium name="US DOE Joint Genome Institute"/>
            <person name="Lucas S."/>
            <person name="Copeland A."/>
            <person name="Lapidus A."/>
            <person name="Glavina del Rio T."/>
            <person name="Dalin E."/>
            <person name="Tice H."/>
            <person name="Bruce D."/>
            <person name="Goodwin L."/>
            <person name="Pitluck S."/>
            <person name="Schmutz J."/>
            <person name="Larimer F."/>
            <person name="Land M."/>
            <person name="Hauser L."/>
            <person name="Kyrpides N."/>
            <person name="Ovchinnikova G."/>
            <person name="Zhao F."/>
            <person name="Li T."/>
            <person name="Liu Z."/>
            <person name="Overmann J."/>
            <person name="Bryant D.A."/>
            <person name="Richardson P."/>
        </authorList>
    </citation>
    <scope>NUCLEOTIDE SEQUENCE [LARGE SCALE GENOMIC DNA]</scope>
    <source>
        <strain evidence="2">DSM 245 / NBRC 103803 / 6330</strain>
    </source>
</reference>
<dbReference type="Proteomes" id="UP000008841">
    <property type="component" value="Chromosome"/>
</dbReference>
<dbReference type="KEGG" id="cli:Clim_1757"/>
<sequence length="41" mass="4860">MFFKLAERAQLKWRRLQGYHLVEKVIQSVKFVNGIEKILAA</sequence>
<accession>B3EEI8</accession>